<reference evidence="4 5" key="1">
    <citation type="submission" date="2025-05" db="UniProtKB">
        <authorList>
            <consortium name="RefSeq"/>
        </authorList>
    </citation>
    <scope>IDENTIFICATION</scope>
</reference>
<proteinExistence type="predicted"/>
<accession>A0ABM0JXH0</accession>
<dbReference type="Pfam" id="PF13383">
    <property type="entry name" value="Methyltransf_22"/>
    <property type="match status" value="1"/>
</dbReference>
<evidence type="ECO:0000313" key="5">
    <source>
        <dbReference type="RefSeq" id="XP_012941043.1"/>
    </source>
</evidence>
<gene>
    <name evidence="4 5" type="primary">LOC101854266</name>
</gene>
<dbReference type="RefSeq" id="XP_012941043.1">
    <property type="nucleotide sequence ID" value="XM_013085589.2"/>
</dbReference>
<evidence type="ECO:0000313" key="4">
    <source>
        <dbReference type="RefSeq" id="XP_005103849.1"/>
    </source>
</evidence>
<evidence type="ECO:0000259" key="2">
    <source>
        <dbReference type="Pfam" id="PF13383"/>
    </source>
</evidence>
<dbReference type="RefSeq" id="XP_005103849.1">
    <property type="nucleotide sequence ID" value="XM_005103792.3"/>
</dbReference>
<keyword evidence="1" id="KW-0812">Transmembrane</keyword>
<keyword evidence="1" id="KW-0472">Membrane</keyword>
<evidence type="ECO:0000313" key="3">
    <source>
        <dbReference type="Proteomes" id="UP000694888"/>
    </source>
</evidence>
<dbReference type="PANTHER" id="PTHR32026:SF10">
    <property type="entry name" value="METHYLTRANSFERASE-LIKE PROTEIN 24-RELATED"/>
    <property type="match status" value="1"/>
</dbReference>
<name>A0ABM0JXH0_APLCA</name>
<dbReference type="InterPro" id="IPR026913">
    <property type="entry name" value="METTL24"/>
</dbReference>
<dbReference type="Proteomes" id="UP000694888">
    <property type="component" value="Unplaced"/>
</dbReference>
<feature type="transmembrane region" description="Helical" evidence="1">
    <location>
        <begin position="20"/>
        <end position="39"/>
    </location>
</feature>
<keyword evidence="1" id="KW-1133">Transmembrane helix</keyword>
<dbReference type="SUPFAM" id="SSF53335">
    <property type="entry name" value="S-adenosyl-L-methionine-dependent methyltransferases"/>
    <property type="match status" value="1"/>
</dbReference>
<dbReference type="InterPro" id="IPR025714">
    <property type="entry name" value="Methyltranfer_dom"/>
</dbReference>
<feature type="domain" description="Methyltransferase" evidence="2">
    <location>
        <begin position="127"/>
        <end position="280"/>
    </location>
</feature>
<sequence length="343" mass="38792">MVPGNMILRRLKFIKKRTLAAYILSLSSAGFFLWVFVFVSSSNSAPGESDGHLVSGDRRGVDQSVNPVPKPLLADGQRSQGLSSDAAKAVLADGLKPVLIPNNTVLHAMTHAELSALYHRYLSVIQVKCEEIHRVGKVTDGGWDVCGDKPHVPKPPCVVYSFGVGDDFSFDDAVVKNYGCKVYSFDPSMKMGNKRRGENSFFYQQGLADSDRTLPNGWVMSRFDTIRASLKHIKSTIHIVKMDIEEWEWEVLPDLLTSDSLRNVGQLLIELHQCDGCSKYNPDQHDKEPPRERYVHMLELLSLLYQQHYRIFHRHDNSACRYMDKFTQTDRNACLEIGFVRVS</sequence>
<organism evidence="3 4">
    <name type="scientific">Aplysia californica</name>
    <name type="common">California sea hare</name>
    <dbReference type="NCBI Taxonomy" id="6500"/>
    <lineage>
        <taxon>Eukaryota</taxon>
        <taxon>Metazoa</taxon>
        <taxon>Spiralia</taxon>
        <taxon>Lophotrochozoa</taxon>
        <taxon>Mollusca</taxon>
        <taxon>Gastropoda</taxon>
        <taxon>Heterobranchia</taxon>
        <taxon>Euthyneura</taxon>
        <taxon>Tectipleura</taxon>
        <taxon>Aplysiida</taxon>
        <taxon>Aplysioidea</taxon>
        <taxon>Aplysiidae</taxon>
        <taxon>Aplysia</taxon>
    </lineage>
</organism>
<dbReference type="PANTHER" id="PTHR32026">
    <property type="entry name" value="METHYLTRANSFERASE-LIKE PROTEIN 24"/>
    <property type="match status" value="1"/>
</dbReference>
<dbReference type="InterPro" id="IPR029063">
    <property type="entry name" value="SAM-dependent_MTases_sf"/>
</dbReference>
<dbReference type="GeneID" id="101854266"/>
<protein>
    <submittedName>
        <fullName evidence="4 5">Methyltransferase-like protein 24</fullName>
    </submittedName>
</protein>
<keyword evidence="3" id="KW-1185">Reference proteome</keyword>
<evidence type="ECO:0000256" key="1">
    <source>
        <dbReference type="SAM" id="Phobius"/>
    </source>
</evidence>